<feature type="transmembrane region" description="Helical" evidence="19">
    <location>
        <begin position="877"/>
        <end position="897"/>
    </location>
</feature>
<evidence type="ECO:0000256" key="14">
    <source>
        <dbReference type="ARBA" id="ARBA00023224"/>
    </source>
</evidence>
<protein>
    <recommendedName>
        <fullName evidence="18">Metabotropic glutamate receptor 1</fullName>
    </recommendedName>
</protein>
<dbReference type="InterPro" id="IPR028082">
    <property type="entry name" value="Peripla_BP_I"/>
</dbReference>
<dbReference type="GO" id="GO:0007268">
    <property type="term" value="P:chemical synaptic transmission"/>
    <property type="evidence" value="ECO:0007669"/>
    <property type="project" value="UniProtKB-ARBA"/>
</dbReference>
<keyword evidence="7 19" id="KW-1133">Transmembrane helix</keyword>
<evidence type="ECO:0000256" key="2">
    <source>
        <dbReference type="ARBA" id="ARBA00007242"/>
    </source>
</evidence>
<evidence type="ECO:0000256" key="18">
    <source>
        <dbReference type="ARBA" id="ARBA00070133"/>
    </source>
</evidence>
<keyword evidence="22" id="KW-1185">Reference proteome</keyword>
<dbReference type="GO" id="GO:0045211">
    <property type="term" value="C:postsynaptic membrane"/>
    <property type="evidence" value="ECO:0007669"/>
    <property type="project" value="UniProtKB-SubCell"/>
</dbReference>
<dbReference type="InterPro" id="IPR017979">
    <property type="entry name" value="GPCR_3_CS"/>
</dbReference>
<feature type="transmembrane region" description="Helical" evidence="19">
    <location>
        <begin position="651"/>
        <end position="672"/>
    </location>
</feature>
<evidence type="ECO:0000256" key="8">
    <source>
        <dbReference type="ARBA" id="ARBA00023018"/>
    </source>
</evidence>
<organism evidence="21 22">
    <name type="scientific">Amphilophus citrinellus</name>
    <name type="common">Midas cichlid</name>
    <name type="synonym">Cichlasoma citrinellum</name>
    <dbReference type="NCBI Taxonomy" id="61819"/>
    <lineage>
        <taxon>Eukaryota</taxon>
        <taxon>Metazoa</taxon>
        <taxon>Chordata</taxon>
        <taxon>Craniata</taxon>
        <taxon>Vertebrata</taxon>
        <taxon>Euteleostomi</taxon>
        <taxon>Actinopterygii</taxon>
        <taxon>Neopterygii</taxon>
        <taxon>Teleostei</taxon>
        <taxon>Neoteleostei</taxon>
        <taxon>Acanthomorphata</taxon>
        <taxon>Ovalentaria</taxon>
        <taxon>Cichlomorphae</taxon>
        <taxon>Cichliformes</taxon>
        <taxon>Cichlidae</taxon>
        <taxon>New World cichlids</taxon>
        <taxon>Cichlasomatinae</taxon>
        <taxon>Heroini</taxon>
        <taxon>Amphilophus</taxon>
    </lineage>
</organism>
<dbReference type="FunFam" id="3.40.50.2300:FF:000219">
    <property type="entry name" value="Glutamate metabotropic receptor 5"/>
    <property type="match status" value="2"/>
</dbReference>
<dbReference type="InterPro" id="IPR001828">
    <property type="entry name" value="ANF_lig-bd_rcpt"/>
</dbReference>
<evidence type="ECO:0000256" key="12">
    <source>
        <dbReference type="ARBA" id="ARBA00023170"/>
    </source>
</evidence>
<evidence type="ECO:0000256" key="17">
    <source>
        <dbReference type="ARBA" id="ARBA00034104"/>
    </source>
</evidence>
<dbReference type="InterPro" id="IPR001256">
    <property type="entry name" value="GPCR_3_mGluR1"/>
</dbReference>
<dbReference type="GO" id="GO:0030425">
    <property type="term" value="C:dendrite"/>
    <property type="evidence" value="ECO:0007669"/>
    <property type="project" value="UniProtKB-SubCell"/>
</dbReference>
<dbReference type="CDD" id="cd15449">
    <property type="entry name" value="7tmC_mGluR1"/>
    <property type="match status" value="1"/>
</dbReference>
<keyword evidence="14" id="KW-0807">Transducer</keyword>
<dbReference type="GO" id="GO:0007206">
    <property type="term" value="P:phospholipase C-activating G protein-coupled glutamate receptor signaling pathway"/>
    <property type="evidence" value="ECO:0007669"/>
    <property type="project" value="UniProtKB-ARBA"/>
</dbReference>
<keyword evidence="16" id="KW-0966">Cell projection</keyword>
<evidence type="ECO:0000256" key="4">
    <source>
        <dbReference type="ARBA" id="ARBA00022553"/>
    </source>
</evidence>
<dbReference type="CDD" id="cd06374">
    <property type="entry name" value="PBP1_mGluR_groupI"/>
    <property type="match status" value="1"/>
</dbReference>
<evidence type="ECO:0000256" key="3">
    <source>
        <dbReference type="ARBA" id="ARBA00022475"/>
    </source>
</evidence>
<dbReference type="InterPro" id="IPR050726">
    <property type="entry name" value="mGluR"/>
</dbReference>
<comment type="similarity">
    <text evidence="2">Belongs to the G-protein coupled receptor 3 family.</text>
</comment>
<dbReference type="GO" id="GO:0008066">
    <property type="term" value="F:glutamate receptor activity"/>
    <property type="evidence" value="ECO:0007669"/>
    <property type="project" value="UniProtKB-ARBA"/>
</dbReference>
<keyword evidence="13" id="KW-0325">Glycoprotein</keyword>
<dbReference type="OMA" id="RVCSGNE"/>
<dbReference type="Ensembl" id="ENSACIT00000009068.1">
    <property type="protein sequence ID" value="ENSACIP00000008803.1"/>
    <property type="gene ID" value="ENSACIG00000006878.1"/>
</dbReference>
<feature type="transmembrane region" description="Helical" evidence="19">
    <location>
        <begin position="742"/>
        <end position="761"/>
    </location>
</feature>
<keyword evidence="3" id="KW-1003">Cell membrane</keyword>
<dbReference type="PRINTS" id="PR00593">
    <property type="entry name" value="MTABOTROPICR"/>
</dbReference>
<dbReference type="FunFam" id="3.40.50.2300:FF:000337">
    <property type="entry name" value="Metabotropic glutamate receptor 1"/>
    <property type="match status" value="1"/>
</dbReference>
<dbReference type="PRINTS" id="PR01051">
    <property type="entry name" value="MTABOTROPC1R"/>
</dbReference>
<dbReference type="Gene3D" id="3.40.50.2300">
    <property type="match status" value="2"/>
</dbReference>
<evidence type="ECO:0000313" key="22">
    <source>
        <dbReference type="Proteomes" id="UP000261340"/>
    </source>
</evidence>
<dbReference type="PROSITE" id="PS00979">
    <property type="entry name" value="G_PROTEIN_RECEP_F3_1"/>
    <property type="match status" value="1"/>
</dbReference>
<dbReference type="FunFam" id="2.10.50.30:FF:000001">
    <property type="entry name" value="metabotropic glutamate receptor 1"/>
    <property type="match status" value="1"/>
</dbReference>
<evidence type="ECO:0000256" key="15">
    <source>
        <dbReference type="ARBA" id="ARBA00023257"/>
    </source>
</evidence>
<reference evidence="21" key="2">
    <citation type="submission" date="2025-09" db="UniProtKB">
        <authorList>
            <consortium name="Ensembl"/>
        </authorList>
    </citation>
    <scope>IDENTIFICATION</scope>
</reference>
<sequence length="898" mass="100837">FPAGVRGCLPGVVLAGHGWDKPASRSVARMDGDVIIGALFSVHHQPSAEKVAERKCGDVREQYGIQRVEAMFHTLDRINADPNLLPNISLGCEIRDSCWHSSVALEQSIEFIRDSLISIRDDKDGSKWCIDGTPSNQPPPTKKPIAGVIGPGSSSVAIQVQNLLQLFNIPQIAYSATSIDLSDKTLFKYFLRVVPSDTLQARAMLDIVKHYNWTYVSAVHTEGNYGESGMEAFKELASQEGLCIAHSDKIYSNAGEKHYDRLLRKLRERLPKARVVVCFCEGMTVRGLLMAMRRLGVYGEFLLVGSDGWADRYEVVEGYEQEAEGGITMKLQSEVVKSFDDYYLKLRLDTNTRNPWFPEFWQYRFQCRLLGHPQEKKNYKKVCSGNESLQENYVQDSKMGFVINAIYAMAHGLHDMHKELCPGQTGLCEAMDPIDGSKLLDYLLKTSFRGVSGEEIYFDENGDTPGRYDIMNLQSVGDNRYDYINVGSWSEGILSIDDNKLWMNSSDMVRSVCSEPCSKGQIKVIRKGEVSCCWICTTCKDNEYVQDEFTCKACELGWWPDDDLAGCQPLPLKYLDWGDVESIVAVAFSCVGILITSFVTFVFIQYRDTPVVKSSSRELCYIILAGIFLGYICPFTLIARPTVASCYLQRLLVGLSSAMCYSALVTKTNRIARILAGSKKKICTRKPRFMSAWAQMIIAFMLISVQLTLEITLIILEPPEPIKSYPSIREVYLICNTSNLGMVAPLGYNGLLIMSCTYYAFKTRNVPANFNEAKYIAFTMYTTCIIWLAFVPIYFGSNYKIITTSFSVSLSVTVALGCMFTPKMYIIIAKPERNVRSAFTTSDVVRMHVGDGKSAAQSTSNSFLNMFRRKKPASGNANRYQPTSLLSAVFFFLFFFIM</sequence>
<evidence type="ECO:0000313" key="21">
    <source>
        <dbReference type="Ensembl" id="ENSACIP00000008803.1"/>
    </source>
</evidence>
<dbReference type="PANTHER" id="PTHR24060">
    <property type="entry name" value="METABOTROPIC GLUTAMATE RECEPTOR"/>
    <property type="match status" value="1"/>
</dbReference>
<keyword evidence="10 19" id="KW-0472">Membrane</keyword>
<evidence type="ECO:0000256" key="10">
    <source>
        <dbReference type="ARBA" id="ARBA00023136"/>
    </source>
</evidence>
<feature type="transmembrane region" description="Helical" evidence="19">
    <location>
        <begin position="693"/>
        <end position="716"/>
    </location>
</feature>
<evidence type="ECO:0000256" key="16">
    <source>
        <dbReference type="ARBA" id="ARBA00023273"/>
    </source>
</evidence>
<keyword evidence="8" id="KW-0770">Synapse</keyword>
<dbReference type="Pfam" id="PF07562">
    <property type="entry name" value="NCD3G"/>
    <property type="match status" value="1"/>
</dbReference>
<dbReference type="Proteomes" id="UP000261340">
    <property type="component" value="Unplaced"/>
</dbReference>
<evidence type="ECO:0000259" key="20">
    <source>
        <dbReference type="PROSITE" id="PS50259"/>
    </source>
</evidence>
<dbReference type="GO" id="GO:0004930">
    <property type="term" value="F:G protein-coupled receptor activity"/>
    <property type="evidence" value="ECO:0007669"/>
    <property type="project" value="UniProtKB-KW"/>
</dbReference>
<dbReference type="PRINTS" id="PR00248">
    <property type="entry name" value="GPCRMGR"/>
</dbReference>
<keyword evidence="4" id="KW-0597">Phosphoprotein</keyword>
<keyword evidence="5 19" id="KW-0812">Transmembrane</keyword>
<keyword evidence="15" id="KW-0628">Postsynaptic cell membrane</keyword>
<dbReference type="AlphaFoldDB" id="A0A3Q0RG96"/>
<feature type="transmembrane region" description="Helical" evidence="19">
    <location>
        <begin position="801"/>
        <end position="820"/>
    </location>
</feature>
<evidence type="ECO:0000256" key="13">
    <source>
        <dbReference type="ARBA" id="ARBA00023180"/>
    </source>
</evidence>
<dbReference type="InterPro" id="IPR038550">
    <property type="entry name" value="GPCR_3_9-Cys_sf"/>
</dbReference>
<evidence type="ECO:0000256" key="11">
    <source>
        <dbReference type="ARBA" id="ARBA00023157"/>
    </source>
</evidence>
<keyword evidence="11" id="KW-1015">Disulfide bond</keyword>
<feature type="transmembrane region" description="Helical" evidence="19">
    <location>
        <begin position="618"/>
        <end position="639"/>
    </location>
</feature>
<dbReference type="PROSITE" id="PS50259">
    <property type="entry name" value="G_PROTEIN_RECEP_F3_4"/>
    <property type="match status" value="1"/>
</dbReference>
<keyword evidence="9" id="KW-0297">G-protein coupled receptor</keyword>
<comment type="subcellular location">
    <subcellularLocation>
        <location evidence="1">Cell projection</location>
        <location evidence="1">Dendrite</location>
    </subcellularLocation>
    <subcellularLocation>
        <location evidence="17">Postsynaptic cell membrane</location>
        <topology evidence="17">Multi-pass membrane protein</topology>
    </subcellularLocation>
</comment>
<keyword evidence="12" id="KW-0675">Receptor</keyword>
<dbReference type="PROSITE" id="PS00981">
    <property type="entry name" value="G_PROTEIN_RECEP_F3_3"/>
    <property type="match status" value="1"/>
</dbReference>
<dbReference type="Pfam" id="PF00003">
    <property type="entry name" value="7tm_3"/>
    <property type="match status" value="1"/>
</dbReference>
<dbReference type="InterPro" id="IPR011500">
    <property type="entry name" value="GPCR_3_9-Cys_dom"/>
</dbReference>
<accession>A0A3Q0RG96</accession>
<dbReference type="GO" id="GO:0042391">
    <property type="term" value="P:regulation of membrane potential"/>
    <property type="evidence" value="ECO:0007669"/>
    <property type="project" value="UniProtKB-ARBA"/>
</dbReference>
<dbReference type="InterPro" id="IPR017978">
    <property type="entry name" value="GPCR_3_C"/>
</dbReference>
<evidence type="ECO:0000256" key="19">
    <source>
        <dbReference type="SAM" id="Phobius"/>
    </source>
</evidence>
<dbReference type="Gene3D" id="2.10.50.30">
    <property type="entry name" value="GPCR, family 3, nine cysteines domain"/>
    <property type="match status" value="1"/>
</dbReference>
<evidence type="ECO:0000256" key="1">
    <source>
        <dbReference type="ARBA" id="ARBA00004279"/>
    </source>
</evidence>
<feature type="transmembrane region" description="Helical" evidence="19">
    <location>
        <begin position="583"/>
        <end position="606"/>
    </location>
</feature>
<dbReference type="Pfam" id="PF01094">
    <property type="entry name" value="ANF_receptor"/>
    <property type="match status" value="1"/>
</dbReference>
<evidence type="ECO:0000256" key="7">
    <source>
        <dbReference type="ARBA" id="ARBA00022989"/>
    </source>
</evidence>
<evidence type="ECO:0000256" key="9">
    <source>
        <dbReference type="ARBA" id="ARBA00023040"/>
    </source>
</evidence>
<feature type="domain" description="G-protein coupled receptors family 3 profile" evidence="20">
    <location>
        <begin position="581"/>
        <end position="843"/>
    </location>
</feature>
<proteinExistence type="inferred from homology"/>
<reference evidence="21" key="1">
    <citation type="submission" date="2025-08" db="UniProtKB">
        <authorList>
            <consortium name="Ensembl"/>
        </authorList>
    </citation>
    <scope>IDENTIFICATION</scope>
</reference>
<dbReference type="InterPro" id="IPR000162">
    <property type="entry name" value="GPCR_3_mtglu_rcpt"/>
</dbReference>
<name>A0A3Q0RG96_AMPCI</name>
<evidence type="ECO:0000256" key="6">
    <source>
        <dbReference type="ARBA" id="ARBA00022729"/>
    </source>
</evidence>
<keyword evidence="6" id="KW-0732">Signal</keyword>
<dbReference type="SUPFAM" id="SSF53822">
    <property type="entry name" value="Periplasmic binding protein-like I"/>
    <property type="match status" value="1"/>
</dbReference>
<dbReference type="InterPro" id="IPR000337">
    <property type="entry name" value="GPCR_3"/>
</dbReference>
<dbReference type="GeneTree" id="ENSGT01030000234595"/>
<evidence type="ECO:0000256" key="5">
    <source>
        <dbReference type="ARBA" id="ARBA00022692"/>
    </source>
</evidence>
<dbReference type="PROSITE" id="PS00980">
    <property type="entry name" value="G_PROTEIN_RECEP_F3_2"/>
    <property type="match status" value="1"/>
</dbReference>
<dbReference type="STRING" id="61819.ENSACIP00000008803"/>
<feature type="transmembrane region" description="Helical" evidence="19">
    <location>
        <begin position="773"/>
        <end position="795"/>
    </location>
</feature>